<accession>A0A136IJ45</accession>
<dbReference type="InParanoid" id="A0A136IJ45"/>
<evidence type="ECO:0000313" key="2">
    <source>
        <dbReference type="Proteomes" id="UP000070501"/>
    </source>
</evidence>
<gene>
    <name evidence="1" type="ORF">Micbo1qcDRAFT_169764</name>
</gene>
<dbReference type="EMBL" id="KQ964304">
    <property type="protein sequence ID" value="KXJ84990.1"/>
    <property type="molecule type" value="Genomic_DNA"/>
</dbReference>
<keyword evidence="2" id="KW-1185">Reference proteome</keyword>
<evidence type="ECO:0008006" key="3">
    <source>
        <dbReference type="Google" id="ProtNLM"/>
    </source>
</evidence>
<evidence type="ECO:0000313" key="1">
    <source>
        <dbReference type="EMBL" id="KXJ84990.1"/>
    </source>
</evidence>
<name>A0A136IJ45_9PEZI</name>
<protein>
    <recommendedName>
        <fullName evidence="3">Chromo domain-containing protein</fullName>
    </recommendedName>
</protein>
<sequence>MAEVDVHSYYEDELLEYWAEQPGGRDQQLQDNGIPAQYYFHRCLDARCKVGGPSKYRVQYLGYSSKKLDTRWVNAEEIKRAGSSYLIADYHRKRAARADNETHKLRITGYENLSGSSPRYEVQTLQAGNVWSTPHWQPTHKVAPDLRRRFHEQAAEDWDRNSTESGETDRAVGLASSVGRHNISLGIRQRREIQECRHLP</sequence>
<reference evidence="2" key="1">
    <citation type="submission" date="2016-02" db="EMBL/GenBank/DDBJ databases">
        <title>Draft genome sequence of Microdochium bolleyi, a fungal endophyte of beachgrass.</title>
        <authorList>
            <consortium name="DOE Joint Genome Institute"/>
            <person name="David A.S."/>
            <person name="May G."/>
            <person name="Haridas S."/>
            <person name="Lim J."/>
            <person name="Wang M."/>
            <person name="Labutti K."/>
            <person name="Lipzen A."/>
            <person name="Barry K."/>
            <person name="Grigoriev I.V."/>
        </authorList>
    </citation>
    <scope>NUCLEOTIDE SEQUENCE [LARGE SCALE GENOMIC DNA]</scope>
    <source>
        <strain evidence="2">J235TASD1</strain>
    </source>
</reference>
<organism evidence="1 2">
    <name type="scientific">Microdochium bolleyi</name>
    <dbReference type="NCBI Taxonomy" id="196109"/>
    <lineage>
        <taxon>Eukaryota</taxon>
        <taxon>Fungi</taxon>
        <taxon>Dikarya</taxon>
        <taxon>Ascomycota</taxon>
        <taxon>Pezizomycotina</taxon>
        <taxon>Sordariomycetes</taxon>
        <taxon>Xylariomycetidae</taxon>
        <taxon>Xylariales</taxon>
        <taxon>Microdochiaceae</taxon>
        <taxon>Microdochium</taxon>
    </lineage>
</organism>
<dbReference type="Proteomes" id="UP000070501">
    <property type="component" value="Unassembled WGS sequence"/>
</dbReference>
<proteinExistence type="predicted"/>
<dbReference type="AlphaFoldDB" id="A0A136IJ45"/>